<feature type="transmembrane region" description="Helical" evidence="6">
    <location>
        <begin position="432"/>
        <end position="453"/>
    </location>
</feature>
<comment type="caution">
    <text evidence="7">The sequence shown here is derived from an EMBL/GenBank/DDBJ whole genome shotgun (WGS) entry which is preliminary data.</text>
</comment>
<evidence type="ECO:0000256" key="5">
    <source>
        <dbReference type="ARBA" id="ARBA00023136"/>
    </source>
</evidence>
<feature type="transmembrane region" description="Helical" evidence="6">
    <location>
        <begin position="180"/>
        <end position="202"/>
    </location>
</feature>
<evidence type="ECO:0000256" key="1">
    <source>
        <dbReference type="ARBA" id="ARBA00004651"/>
    </source>
</evidence>
<keyword evidence="8" id="KW-1185">Reference proteome</keyword>
<protein>
    <submittedName>
        <fullName evidence="7">Polysaccharide biosynthesis protein</fullName>
    </submittedName>
</protein>
<feature type="transmembrane region" description="Helical" evidence="6">
    <location>
        <begin position="465"/>
        <end position="487"/>
    </location>
</feature>
<keyword evidence="2" id="KW-1003">Cell membrane</keyword>
<evidence type="ECO:0000256" key="4">
    <source>
        <dbReference type="ARBA" id="ARBA00022989"/>
    </source>
</evidence>
<gene>
    <name evidence="7" type="ORF">J3495_06800</name>
</gene>
<evidence type="ECO:0000256" key="3">
    <source>
        <dbReference type="ARBA" id="ARBA00022692"/>
    </source>
</evidence>
<evidence type="ECO:0000256" key="6">
    <source>
        <dbReference type="SAM" id="Phobius"/>
    </source>
</evidence>
<dbReference type="AlphaFoldDB" id="A0A940X6R2"/>
<feature type="transmembrane region" description="Helical" evidence="6">
    <location>
        <begin position="407"/>
        <end position="425"/>
    </location>
</feature>
<feature type="transmembrane region" description="Helical" evidence="6">
    <location>
        <begin position="380"/>
        <end position="401"/>
    </location>
</feature>
<feature type="transmembrane region" description="Helical" evidence="6">
    <location>
        <begin position="79"/>
        <end position="100"/>
    </location>
</feature>
<feature type="transmembrane region" description="Helical" evidence="6">
    <location>
        <begin position="153"/>
        <end position="174"/>
    </location>
</feature>
<sequence>MKQFLKIYLWQFISILFNFAAIFVVTPYLSSNQTIYGIYTLIVAAYMFLSYADFGFLGAGMKFASECYARKDLKQEIKIIGFTGFIFLVFVLVYALGVFFLSFKPEILVKSLANAEERSIASNLLLILALFCPVFVMQRIVQIIFAVRLRDYVFQRIFIVANAIKIVFAMIFFSHKSYPIVGYFLFSQICTLIAVLLGLYLAKKRFGYNFKLFFGYFKFSKEIYEKTKKLAFVSIFLTLCWILYYELDPFVISRLLGAKQLAIFAIGFTLMEYFRGVFGIIFSPFTAKFNHFVGLKDFNGLHVFFNKVLVLALPLTVFPVLAVSITIKNFIFCWVGNQYADSVPIAQVLVLSFLFSFLSSPTGILIMAYERAKLLYITNALLPIIYWLGVFIAFKFIGLQVFADFKVAAFFVVAIVYLNIIVKLLKLKFWPFLWKLVSPAILPILFIVSATLLTKSYLPLEKNKINLLVYFIYNGIIILFAIIAYYFSCFEYRKSMNSIFAPIFNKISERNSKKYR</sequence>
<feature type="transmembrane region" description="Helical" evidence="6">
    <location>
        <begin position="345"/>
        <end position="368"/>
    </location>
</feature>
<comment type="subcellular location">
    <subcellularLocation>
        <location evidence="1">Cell membrane</location>
        <topology evidence="1">Multi-pass membrane protein</topology>
    </subcellularLocation>
</comment>
<dbReference type="InterPro" id="IPR050833">
    <property type="entry name" value="Poly_Biosynth_Transport"/>
</dbReference>
<feature type="transmembrane region" description="Helical" evidence="6">
    <location>
        <begin position="35"/>
        <end position="58"/>
    </location>
</feature>
<keyword evidence="5 6" id="KW-0472">Membrane</keyword>
<dbReference type="RefSeq" id="WP_210665801.1">
    <property type="nucleotide sequence ID" value="NZ_JAGFBV010000008.1"/>
</dbReference>
<keyword evidence="3 6" id="KW-0812">Transmembrane</keyword>
<reference evidence="7 8" key="1">
    <citation type="submission" date="2021-03" db="EMBL/GenBank/DDBJ databases">
        <title>Flavobacterium Flabelliformis Sp. Nov. And Flavobacterium Geliluteum Sp. Nov., Two Novel Multidrug Resistant Psychrophilic Species Isolated From Antarctica.</title>
        <authorList>
            <person name="Kralova S."/>
            <person name="Busse H.J."/>
            <person name="Bezdicek M."/>
            <person name="Nykrynova M."/>
            <person name="Kroupova E."/>
            <person name="Krsek D."/>
            <person name="Sedlacek I."/>
        </authorList>
    </citation>
    <scope>NUCLEOTIDE SEQUENCE [LARGE SCALE GENOMIC DNA]</scope>
    <source>
        <strain evidence="7 8">P7388</strain>
    </source>
</reference>
<feature type="transmembrane region" description="Helical" evidence="6">
    <location>
        <begin position="304"/>
        <end position="325"/>
    </location>
</feature>
<proteinExistence type="predicted"/>
<feature type="transmembrane region" description="Helical" evidence="6">
    <location>
        <begin position="120"/>
        <end position="141"/>
    </location>
</feature>
<dbReference type="PANTHER" id="PTHR30250">
    <property type="entry name" value="PST FAMILY PREDICTED COLANIC ACID TRANSPORTER"/>
    <property type="match status" value="1"/>
</dbReference>
<evidence type="ECO:0000313" key="7">
    <source>
        <dbReference type="EMBL" id="MBP4137794.1"/>
    </source>
</evidence>
<feature type="transmembrane region" description="Helical" evidence="6">
    <location>
        <begin position="7"/>
        <end position="29"/>
    </location>
</feature>
<dbReference type="EMBL" id="JAGFBV010000008">
    <property type="protein sequence ID" value="MBP4137794.1"/>
    <property type="molecule type" value="Genomic_DNA"/>
</dbReference>
<keyword evidence="4 6" id="KW-1133">Transmembrane helix</keyword>
<name>A0A940X6R2_9FLAO</name>
<feature type="transmembrane region" description="Helical" evidence="6">
    <location>
        <begin position="230"/>
        <end position="247"/>
    </location>
</feature>
<feature type="transmembrane region" description="Helical" evidence="6">
    <location>
        <begin position="262"/>
        <end position="283"/>
    </location>
</feature>
<accession>A0A940X6R2</accession>
<organism evidence="7 8">
    <name type="scientific">Flavobacterium geliluteum</name>
    <dbReference type="NCBI Taxonomy" id="2816120"/>
    <lineage>
        <taxon>Bacteria</taxon>
        <taxon>Pseudomonadati</taxon>
        <taxon>Bacteroidota</taxon>
        <taxon>Flavobacteriia</taxon>
        <taxon>Flavobacteriales</taxon>
        <taxon>Flavobacteriaceae</taxon>
        <taxon>Flavobacterium</taxon>
    </lineage>
</organism>
<evidence type="ECO:0000313" key="8">
    <source>
        <dbReference type="Proteomes" id="UP000675047"/>
    </source>
</evidence>
<dbReference type="GO" id="GO:0005886">
    <property type="term" value="C:plasma membrane"/>
    <property type="evidence" value="ECO:0007669"/>
    <property type="project" value="UniProtKB-SubCell"/>
</dbReference>
<evidence type="ECO:0000256" key="2">
    <source>
        <dbReference type="ARBA" id="ARBA00022475"/>
    </source>
</evidence>
<dbReference type="Proteomes" id="UP000675047">
    <property type="component" value="Unassembled WGS sequence"/>
</dbReference>
<dbReference type="PANTHER" id="PTHR30250:SF11">
    <property type="entry name" value="O-ANTIGEN TRANSPORTER-RELATED"/>
    <property type="match status" value="1"/>
</dbReference>